<evidence type="ECO:0000313" key="2">
    <source>
        <dbReference type="Proteomes" id="UP001501822"/>
    </source>
</evidence>
<name>A0ABP3GAR5_9ACTN</name>
<sequence>MYDEPVQVEVLADRPARFTWDGCGYEVITFVKMLGLQRPRDDVDTQLWQVRARAAGSQTPATYELRRDHGSWQLAAVWEPAGRL</sequence>
<organism evidence="1 2">
    <name type="scientific">Actinoallomurus spadix</name>
    <dbReference type="NCBI Taxonomy" id="79912"/>
    <lineage>
        <taxon>Bacteria</taxon>
        <taxon>Bacillati</taxon>
        <taxon>Actinomycetota</taxon>
        <taxon>Actinomycetes</taxon>
        <taxon>Streptosporangiales</taxon>
        <taxon>Thermomonosporaceae</taxon>
        <taxon>Actinoallomurus</taxon>
    </lineage>
</organism>
<protein>
    <submittedName>
        <fullName evidence="1">Uncharacterized protein</fullName>
    </submittedName>
</protein>
<gene>
    <name evidence="1" type="ORF">GCM10010151_30630</name>
</gene>
<proteinExistence type="predicted"/>
<dbReference type="EMBL" id="BAAABM010000019">
    <property type="protein sequence ID" value="GAA0338871.1"/>
    <property type="molecule type" value="Genomic_DNA"/>
</dbReference>
<dbReference type="Proteomes" id="UP001501822">
    <property type="component" value="Unassembled WGS sequence"/>
</dbReference>
<evidence type="ECO:0000313" key="1">
    <source>
        <dbReference type="EMBL" id="GAA0338871.1"/>
    </source>
</evidence>
<reference evidence="2" key="1">
    <citation type="journal article" date="2019" name="Int. J. Syst. Evol. Microbiol.">
        <title>The Global Catalogue of Microorganisms (GCM) 10K type strain sequencing project: providing services to taxonomists for standard genome sequencing and annotation.</title>
        <authorList>
            <consortium name="The Broad Institute Genomics Platform"/>
            <consortium name="The Broad Institute Genome Sequencing Center for Infectious Disease"/>
            <person name="Wu L."/>
            <person name="Ma J."/>
        </authorList>
    </citation>
    <scope>NUCLEOTIDE SEQUENCE [LARGE SCALE GENOMIC DNA]</scope>
    <source>
        <strain evidence="2">JCM 3146</strain>
    </source>
</reference>
<comment type="caution">
    <text evidence="1">The sequence shown here is derived from an EMBL/GenBank/DDBJ whole genome shotgun (WGS) entry which is preliminary data.</text>
</comment>
<keyword evidence="2" id="KW-1185">Reference proteome</keyword>
<accession>A0ABP3GAR5</accession>